<dbReference type="PANTHER" id="PTHR19338">
    <property type="entry name" value="TRANSLOCASE OF INNER MITOCHONDRIAL MEMBRANE 13 HOMOLOG"/>
    <property type="match status" value="1"/>
</dbReference>
<dbReference type="GO" id="GO:0006952">
    <property type="term" value="P:defense response"/>
    <property type="evidence" value="ECO:0007669"/>
    <property type="project" value="UniProtKB-KW"/>
</dbReference>
<keyword evidence="3" id="KW-0611">Plant defense</keyword>
<dbReference type="GO" id="GO:0043531">
    <property type="term" value="F:ADP binding"/>
    <property type="evidence" value="ECO:0007669"/>
    <property type="project" value="InterPro"/>
</dbReference>
<keyword evidence="2" id="KW-0547">Nucleotide-binding</keyword>
<evidence type="ECO:0000256" key="3">
    <source>
        <dbReference type="ARBA" id="ARBA00022821"/>
    </source>
</evidence>
<evidence type="ECO:0000256" key="1">
    <source>
        <dbReference type="ARBA" id="ARBA00022737"/>
    </source>
</evidence>
<name>A0A2N9IHS9_FAGSY</name>
<protein>
    <recommendedName>
        <fullName evidence="7">Rx N-terminal domain-containing protein</fullName>
    </recommendedName>
</protein>
<evidence type="ECO:0000259" key="5">
    <source>
        <dbReference type="Pfam" id="PF18052"/>
    </source>
</evidence>
<dbReference type="InterPro" id="IPR027417">
    <property type="entry name" value="P-loop_NTPase"/>
</dbReference>
<dbReference type="Pfam" id="PF18052">
    <property type="entry name" value="Rx_N"/>
    <property type="match status" value="2"/>
</dbReference>
<keyword evidence="1" id="KW-0677">Repeat</keyword>
<sequence length="607" mass="68653">MAESEVSFVVERLGNLLIEEVAFLQVVSQQVNQMQIELKRMQCFLRDADKKQNEDESVQIWVSEIREAAYDVQDVIETFAFEISSRNKENSLKLKHVPIFNKGRKLHKVGSKIDAIKTRISDLTRSLQTYGVNAIKEEGLNSAFDRQRQLRWSYSHIFEEYIVRLDEDIEEVVVQLINEDKYCQVVSICGMSGLGKTTLAKKVYHHSDVRRHFEETGQNWTRVKISTGPVLLCTGPNPFPLKGSGLCPVHRSTGPVEILTHEKEKAHSMAESQVSFVVERLGNLLIEEVAFLQVVSQQVNQRQIELKRRQCFLRDADKKQNEDESVQIWVSEIREAAYDVQDVIETFAFEISSRNKENSLKLKHVPIFNKGRKLHKVGSKIDAIKTRISDLTRSLQTYGVNAIKEEGLNSAFDRQRQLRWSYSHIVEEYIVGLDEDIEEVVVQLINEDKHCQVVSICGMGGLGPVLLCTGPNPFPLKGSGLDLVHRSTGPVEILTHGSGLGPMYRSTGPVEILYMRAAWVQCTGALDQLRFLHMYKNWTRVKISTGPVLLCTGPNPFPLKGSGLCPVHRSTGPVEILTHVQKLDKTGHVSRSQRVQCSCALDPILSL</sequence>
<dbReference type="Gene3D" id="1.20.5.4130">
    <property type="match status" value="2"/>
</dbReference>
<organism evidence="6">
    <name type="scientific">Fagus sylvatica</name>
    <name type="common">Beechnut</name>
    <dbReference type="NCBI Taxonomy" id="28930"/>
    <lineage>
        <taxon>Eukaryota</taxon>
        <taxon>Viridiplantae</taxon>
        <taxon>Streptophyta</taxon>
        <taxon>Embryophyta</taxon>
        <taxon>Tracheophyta</taxon>
        <taxon>Spermatophyta</taxon>
        <taxon>Magnoliopsida</taxon>
        <taxon>eudicotyledons</taxon>
        <taxon>Gunneridae</taxon>
        <taxon>Pentapetalae</taxon>
        <taxon>rosids</taxon>
        <taxon>fabids</taxon>
        <taxon>Fagales</taxon>
        <taxon>Fagaceae</taxon>
        <taxon>Fagus</taxon>
    </lineage>
</organism>
<gene>
    <name evidence="6" type="ORF">FSB_LOCUS53159</name>
</gene>
<dbReference type="InterPro" id="IPR038005">
    <property type="entry name" value="RX-like_CC"/>
</dbReference>
<dbReference type="Pfam" id="PF00931">
    <property type="entry name" value="NB-ARC"/>
    <property type="match status" value="1"/>
</dbReference>
<feature type="domain" description="NB-ARC" evidence="4">
    <location>
        <begin position="167"/>
        <end position="216"/>
    </location>
</feature>
<evidence type="ECO:0000313" key="6">
    <source>
        <dbReference type="EMBL" id="SPD25277.1"/>
    </source>
</evidence>
<dbReference type="Gene3D" id="3.40.50.300">
    <property type="entry name" value="P-loop containing nucleotide triphosphate hydrolases"/>
    <property type="match status" value="1"/>
</dbReference>
<dbReference type="PANTHER" id="PTHR19338:SF66">
    <property type="entry name" value="NB-ARC DOMAIN-CONTAINING PROTEIN"/>
    <property type="match status" value="1"/>
</dbReference>
<proteinExistence type="predicted"/>
<evidence type="ECO:0008006" key="7">
    <source>
        <dbReference type="Google" id="ProtNLM"/>
    </source>
</evidence>
<dbReference type="SUPFAM" id="SSF52540">
    <property type="entry name" value="P-loop containing nucleoside triphosphate hydrolases"/>
    <property type="match status" value="1"/>
</dbReference>
<feature type="domain" description="Disease resistance N-terminal" evidence="5">
    <location>
        <begin position="6"/>
        <end position="93"/>
    </location>
</feature>
<dbReference type="CDD" id="cd14798">
    <property type="entry name" value="RX-CC_like"/>
    <property type="match status" value="2"/>
</dbReference>
<dbReference type="EMBL" id="OIVN01006110">
    <property type="protein sequence ID" value="SPD25277.1"/>
    <property type="molecule type" value="Genomic_DNA"/>
</dbReference>
<evidence type="ECO:0000259" key="4">
    <source>
        <dbReference type="Pfam" id="PF00931"/>
    </source>
</evidence>
<evidence type="ECO:0000256" key="2">
    <source>
        <dbReference type="ARBA" id="ARBA00022741"/>
    </source>
</evidence>
<feature type="domain" description="Disease resistance N-terminal" evidence="5">
    <location>
        <begin position="274"/>
        <end position="361"/>
    </location>
</feature>
<reference evidence="6" key="1">
    <citation type="submission" date="2018-02" db="EMBL/GenBank/DDBJ databases">
        <authorList>
            <person name="Cohen D.B."/>
            <person name="Kent A.D."/>
        </authorList>
    </citation>
    <scope>NUCLEOTIDE SEQUENCE</scope>
</reference>
<dbReference type="InterPro" id="IPR041118">
    <property type="entry name" value="Rx_N"/>
</dbReference>
<dbReference type="InterPro" id="IPR002182">
    <property type="entry name" value="NB-ARC"/>
</dbReference>
<dbReference type="AlphaFoldDB" id="A0A2N9IHS9"/>
<accession>A0A2N9IHS9</accession>